<name>A0A238XSB4_9PSEU</name>
<keyword evidence="1" id="KW-0812">Transmembrane</keyword>
<reference evidence="2 3" key="1">
    <citation type="submission" date="2017-06" db="EMBL/GenBank/DDBJ databases">
        <authorList>
            <person name="Kim H.J."/>
            <person name="Triplett B.A."/>
        </authorList>
    </citation>
    <scope>NUCLEOTIDE SEQUENCE [LARGE SCALE GENOMIC DNA]</scope>
    <source>
        <strain evidence="2 3">DSM 45207</strain>
    </source>
</reference>
<feature type="transmembrane region" description="Helical" evidence="1">
    <location>
        <begin position="40"/>
        <end position="60"/>
    </location>
</feature>
<proteinExistence type="predicted"/>
<accession>A0A238XSB4</accession>
<evidence type="ECO:0000256" key="1">
    <source>
        <dbReference type="SAM" id="Phobius"/>
    </source>
</evidence>
<keyword evidence="1" id="KW-0472">Membrane</keyword>
<organism evidence="2 3">
    <name type="scientific">Haloechinothrix alba</name>
    <dbReference type="NCBI Taxonomy" id="664784"/>
    <lineage>
        <taxon>Bacteria</taxon>
        <taxon>Bacillati</taxon>
        <taxon>Actinomycetota</taxon>
        <taxon>Actinomycetes</taxon>
        <taxon>Pseudonocardiales</taxon>
        <taxon>Pseudonocardiaceae</taxon>
        <taxon>Haloechinothrix</taxon>
    </lineage>
</organism>
<keyword evidence="1" id="KW-1133">Transmembrane helix</keyword>
<sequence length="61" mass="6566">MFPGNGHIFRTSNERNARTFLAEREMFGPKASQRLPGSPAGRVAFVVLVLLAAVVLVLALA</sequence>
<dbReference type="RefSeq" id="WP_089301828.1">
    <property type="nucleotide sequence ID" value="NZ_FZNW01000012.1"/>
</dbReference>
<dbReference type="EMBL" id="FZNW01000012">
    <property type="protein sequence ID" value="SNR61592.1"/>
    <property type="molecule type" value="Genomic_DNA"/>
</dbReference>
<keyword evidence="3" id="KW-1185">Reference proteome</keyword>
<evidence type="ECO:0000313" key="3">
    <source>
        <dbReference type="Proteomes" id="UP000198348"/>
    </source>
</evidence>
<protein>
    <submittedName>
        <fullName evidence="2">Uncharacterized protein</fullName>
    </submittedName>
</protein>
<dbReference type="AlphaFoldDB" id="A0A238XSB4"/>
<gene>
    <name evidence="2" type="ORF">SAMN06265360_11230</name>
</gene>
<dbReference type="Proteomes" id="UP000198348">
    <property type="component" value="Unassembled WGS sequence"/>
</dbReference>
<evidence type="ECO:0000313" key="2">
    <source>
        <dbReference type="EMBL" id="SNR61592.1"/>
    </source>
</evidence>